<dbReference type="CDD" id="cd17546">
    <property type="entry name" value="REC_hyHK_CKI1_RcsC-like"/>
    <property type="match status" value="1"/>
</dbReference>
<dbReference type="InterPro" id="IPR001789">
    <property type="entry name" value="Sig_transdc_resp-reg_receiver"/>
</dbReference>
<comment type="caution">
    <text evidence="6">The sequence shown here is derived from an EMBL/GenBank/DDBJ whole genome shotgun (WGS) entry which is preliminary data.</text>
</comment>
<dbReference type="InterPro" id="IPR003661">
    <property type="entry name" value="HisK_dim/P_dom"/>
</dbReference>
<feature type="modified residue" description="4-aspartylphosphate" evidence="2">
    <location>
        <position position="559"/>
    </location>
</feature>
<feature type="transmembrane region" description="Helical" evidence="3">
    <location>
        <begin position="54"/>
        <end position="72"/>
    </location>
</feature>
<dbReference type="Gene3D" id="3.30.450.20">
    <property type="entry name" value="PAS domain"/>
    <property type="match status" value="1"/>
</dbReference>
<dbReference type="InterPro" id="IPR036890">
    <property type="entry name" value="HATPase_C_sf"/>
</dbReference>
<dbReference type="Pfam" id="PF02518">
    <property type="entry name" value="HATPase_c"/>
    <property type="match status" value="1"/>
</dbReference>
<dbReference type="InterPro" id="IPR050956">
    <property type="entry name" value="2C_system_His_kinase"/>
</dbReference>
<evidence type="ECO:0000256" key="1">
    <source>
        <dbReference type="ARBA" id="ARBA00022553"/>
    </source>
</evidence>
<accession>A0A1R2C496</accession>
<keyword evidence="3" id="KW-0472">Membrane</keyword>
<keyword evidence="3" id="KW-1133">Transmembrane helix</keyword>
<protein>
    <recommendedName>
        <fullName evidence="8">Histidine kinase</fullName>
    </recommendedName>
</protein>
<dbReference type="SMART" id="SM00448">
    <property type="entry name" value="REC"/>
    <property type="match status" value="1"/>
</dbReference>
<dbReference type="Gene3D" id="3.30.565.10">
    <property type="entry name" value="Histidine kinase-like ATPase, C-terminal domain"/>
    <property type="match status" value="1"/>
</dbReference>
<dbReference type="EMBL" id="MPUH01000290">
    <property type="protein sequence ID" value="OMJ83817.1"/>
    <property type="molecule type" value="Genomic_DNA"/>
</dbReference>
<keyword evidence="3" id="KW-0812">Transmembrane</keyword>
<dbReference type="InterPro" id="IPR004358">
    <property type="entry name" value="Sig_transdc_His_kin-like_C"/>
</dbReference>
<evidence type="ECO:0000256" key="3">
    <source>
        <dbReference type="SAM" id="Phobius"/>
    </source>
</evidence>
<dbReference type="PROSITE" id="PS50110">
    <property type="entry name" value="RESPONSE_REGULATORY"/>
    <property type="match status" value="1"/>
</dbReference>
<evidence type="ECO:0000259" key="4">
    <source>
        <dbReference type="PROSITE" id="PS50109"/>
    </source>
</evidence>
<feature type="domain" description="Response regulatory" evidence="5">
    <location>
        <begin position="505"/>
        <end position="630"/>
    </location>
</feature>
<dbReference type="SUPFAM" id="SSF55874">
    <property type="entry name" value="ATPase domain of HSP90 chaperone/DNA topoisomerase II/histidine kinase"/>
    <property type="match status" value="1"/>
</dbReference>
<dbReference type="Pfam" id="PF00072">
    <property type="entry name" value="Response_reg"/>
    <property type="match status" value="1"/>
</dbReference>
<dbReference type="PRINTS" id="PR00344">
    <property type="entry name" value="BCTRLSENSOR"/>
</dbReference>
<dbReference type="PANTHER" id="PTHR43719:SF28">
    <property type="entry name" value="PEROXIDE STRESS-ACTIVATED HISTIDINE KINASE MAK1-RELATED"/>
    <property type="match status" value="1"/>
</dbReference>
<feature type="domain" description="Histidine kinase" evidence="4">
    <location>
        <begin position="255"/>
        <end position="465"/>
    </location>
</feature>
<dbReference type="SMART" id="SM00388">
    <property type="entry name" value="HisKA"/>
    <property type="match status" value="1"/>
</dbReference>
<dbReference type="SMART" id="SM00387">
    <property type="entry name" value="HATPase_c"/>
    <property type="match status" value="1"/>
</dbReference>
<dbReference type="Proteomes" id="UP000187209">
    <property type="component" value="Unassembled WGS sequence"/>
</dbReference>
<keyword evidence="7" id="KW-1185">Reference proteome</keyword>
<evidence type="ECO:0000313" key="7">
    <source>
        <dbReference type="Proteomes" id="UP000187209"/>
    </source>
</evidence>
<keyword evidence="1 2" id="KW-0597">Phosphoprotein</keyword>
<dbReference type="InterPro" id="IPR036097">
    <property type="entry name" value="HisK_dim/P_sf"/>
</dbReference>
<dbReference type="InterPro" id="IPR005467">
    <property type="entry name" value="His_kinase_dom"/>
</dbReference>
<dbReference type="Gene3D" id="3.40.50.2300">
    <property type="match status" value="1"/>
</dbReference>
<dbReference type="OrthoDB" id="434196at2759"/>
<evidence type="ECO:0000313" key="6">
    <source>
        <dbReference type="EMBL" id="OMJ83817.1"/>
    </source>
</evidence>
<dbReference type="PROSITE" id="PS50109">
    <property type="entry name" value="HIS_KIN"/>
    <property type="match status" value="1"/>
</dbReference>
<organism evidence="6 7">
    <name type="scientific">Stentor coeruleus</name>
    <dbReference type="NCBI Taxonomy" id="5963"/>
    <lineage>
        <taxon>Eukaryota</taxon>
        <taxon>Sar</taxon>
        <taxon>Alveolata</taxon>
        <taxon>Ciliophora</taxon>
        <taxon>Postciliodesmatophora</taxon>
        <taxon>Heterotrichea</taxon>
        <taxon>Heterotrichida</taxon>
        <taxon>Stentoridae</taxon>
        <taxon>Stentor</taxon>
    </lineage>
</organism>
<dbReference type="SUPFAM" id="SSF52172">
    <property type="entry name" value="CheY-like"/>
    <property type="match status" value="1"/>
</dbReference>
<evidence type="ECO:0000259" key="5">
    <source>
        <dbReference type="PROSITE" id="PS50110"/>
    </source>
</evidence>
<proteinExistence type="predicted"/>
<dbReference type="Pfam" id="PF00512">
    <property type="entry name" value="HisKA"/>
    <property type="match status" value="1"/>
</dbReference>
<evidence type="ECO:0000256" key="2">
    <source>
        <dbReference type="PROSITE-ProRule" id="PRU00169"/>
    </source>
</evidence>
<evidence type="ECO:0008006" key="8">
    <source>
        <dbReference type="Google" id="ProtNLM"/>
    </source>
</evidence>
<dbReference type="SUPFAM" id="SSF47384">
    <property type="entry name" value="Homodimeric domain of signal transducing histidine kinase"/>
    <property type="match status" value="1"/>
</dbReference>
<sequence length="630" mass="71115">MPSIAKKLFVFGFIEILNSVLKYLSLYIYSGGVKLFCLESTILTIFFQTNVFQGLHMNLLIVIKHVVVWCFFDNDKLQQVKEFENKNSINLIGSLFVIALWYVFEADKRKKIKDTYNFKLKARSAHKQLSDLLRVFPDGLIIVNKQNELKFINETLCKILEADCHSIMLRLKTIFTQGSSIDILSLIESLDQTKPARALSLGITDISHVLYEWSANTIEWSNEKCFLITVKDVTTILSIERIESENKSKTALIRSVSHELRTPINGINMILDELFSQSFNEIYEKLSHIKICTGLLNFQIGDILDYSEMSSGNFQVHETECNLKNYLKECADLISVQAKYKGLSLVCKIDELIPDEVIVDGLRVQKVVMNLLNNAIKFTNKGSIELCAINSGLCVDISVKDTGIGIPKQRLSQIFEMFSDKSNSSLSGLGLHISRNILNRLGSTLVVNSVQGEGSIFAFSLNIPNIFPETSSLDYSFEIDIPNECIKTSTLRGISFNTFDINNPKVLIADDHDFNRMCLGQLLESNGIKYIQVVNGDEAVKKVIEFDKMNKPFSCIIMDCNMPVMDGWEATKLITNNFTQGIIKNLPSIIGHTAYSSKEDIQKCYDSGMIGYLLKPTPQEEILAIISKYV</sequence>
<dbReference type="Gene3D" id="1.10.287.130">
    <property type="match status" value="1"/>
</dbReference>
<dbReference type="CDD" id="cd00082">
    <property type="entry name" value="HisKA"/>
    <property type="match status" value="1"/>
</dbReference>
<dbReference type="AlphaFoldDB" id="A0A1R2C496"/>
<name>A0A1R2C496_9CILI</name>
<dbReference type="InterPro" id="IPR011006">
    <property type="entry name" value="CheY-like_superfamily"/>
</dbReference>
<reference evidence="6 7" key="1">
    <citation type="submission" date="2016-11" db="EMBL/GenBank/DDBJ databases">
        <title>The macronuclear genome of Stentor coeruleus: a giant cell with tiny introns.</title>
        <authorList>
            <person name="Slabodnick M."/>
            <person name="Ruby J.G."/>
            <person name="Reiff S.B."/>
            <person name="Swart E.C."/>
            <person name="Gosai S."/>
            <person name="Prabakaran S."/>
            <person name="Witkowska E."/>
            <person name="Larue G.E."/>
            <person name="Fisher S."/>
            <person name="Freeman R.M."/>
            <person name="Gunawardena J."/>
            <person name="Chu W."/>
            <person name="Stover N.A."/>
            <person name="Gregory B.D."/>
            <person name="Nowacki M."/>
            <person name="Derisi J."/>
            <person name="Roy S.W."/>
            <person name="Marshall W.F."/>
            <person name="Sood P."/>
        </authorList>
    </citation>
    <scope>NUCLEOTIDE SEQUENCE [LARGE SCALE GENOMIC DNA]</scope>
    <source>
        <strain evidence="6">WM001</strain>
    </source>
</reference>
<dbReference type="InterPro" id="IPR003594">
    <property type="entry name" value="HATPase_dom"/>
</dbReference>
<dbReference type="PANTHER" id="PTHR43719">
    <property type="entry name" value="TWO-COMPONENT HISTIDINE KINASE"/>
    <property type="match status" value="1"/>
</dbReference>
<dbReference type="GO" id="GO:0000155">
    <property type="term" value="F:phosphorelay sensor kinase activity"/>
    <property type="evidence" value="ECO:0007669"/>
    <property type="project" value="InterPro"/>
</dbReference>
<feature type="transmembrane region" description="Helical" evidence="3">
    <location>
        <begin position="87"/>
        <end position="104"/>
    </location>
</feature>
<gene>
    <name evidence="6" type="ORF">SteCoe_15169</name>
</gene>